<name>A0A433X8F3_9HYPH</name>
<dbReference type="Proteomes" id="UP000281547">
    <property type="component" value="Unassembled WGS sequence"/>
</dbReference>
<evidence type="ECO:0000259" key="2">
    <source>
        <dbReference type="Pfam" id="PF13400"/>
    </source>
</evidence>
<feature type="domain" description="Putative Flp pilus-assembly TadG-like N-terminal" evidence="2">
    <location>
        <begin position="16"/>
        <end position="62"/>
    </location>
</feature>
<dbReference type="EMBL" id="RZNJ01000004">
    <property type="protein sequence ID" value="RUT30334.1"/>
    <property type="molecule type" value="Genomic_DNA"/>
</dbReference>
<feature type="domain" description="DUF2134" evidence="1">
    <location>
        <begin position="67"/>
        <end position="142"/>
    </location>
</feature>
<evidence type="ECO:0008006" key="5">
    <source>
        <dbReference type="Google" id="ProtNLM"/>
    </source>
</evidence>
<evidence type="ECO:0000259" key="1">
    <source>
        <dbReference type="Pfam" id="PF09977"/>
    </source>
</evidence>
<dbReference type="InterPro" id="IPR028087">
    <property type="entry name" value="Tad_N"/>
</dbReference>
<organism evidence="3 4">
    <name type="scientific">Arsenicitalea aurantiaca</name>
    <dbReference type="NCBI Taxonomy" id="1783274"/>
    <lineage>
        <taxon>Bacteria</taxon>
        <taxon>Pseudomonadati</taxon>
        <taxon>Pseudomonadota</taxon>
        <taxon>Alphaproteobacteria</taxon>
        <taxon>Hyphomicrobiales</taxon>
        <taxon>Devosiaceae</taxon>
        <taxon>Arsenicitalea</taxon>
    </lineage>
</organism>
<gene>
    <name evidence="3" type="ORF">EMQ25_13570</name>
</gene>
<dbReference type="AlphaFoldDB" id="A0A433X8F3"/>
<reference evidence="3 4" key="1">
    <citation type="journal article" date="2016" name="Int. J. Syst. Evol. Microbiol.">
        <title>Arsenicitalea aurantiaca gen. nov., sp. nov., a new member of the family Hyphomicrobiaceae, isolated from high-arsenic sediment.</title>
        <authorList>
            <person name="Mu Y."/>
            <person name="Zhou L."/>
            <person name="Zeng X.C."/>
            <person name="Liu L."/>
            <person name="Pan Y."/>
            <person name="Chen X."/>
            <person name="Wang J."/>
            <person name="Li S."/>
            <person name="Li W.J."/>
            <person name="Wang Y."/>
        </authorList>
    </citation>
    <scope>NUCLEOTIDE SEQUENCE [LARGE SCALE GENOMIC DNA]</scope>
    <source>
        <strain evidence="3 4">42-50</strain>
    </source>
</reference>
<accession>A0A433X8F3</accession>
<dbReference type="OrthoDB" id="7630116at2"/>
<proteinExistence type="predicted"/>
<evidence type="ECO:0000313" key="4">
    <source>
        <dbReference type="Proteomes" id="UP000281547"/>
    </source>
</evidence>
<dbReference type="Pfam" id="PF09977">
    <property type="entry name" value="Tad_C"/>
    <property type="match status" value="1"/>
</dbReference>
<dbReference type="Pfam" id="PF13400">
    <property type="entry name" value="Tad"/>
    <property type="match status" value="1"/>
</dbReference>
<comment type="caution">
    <text evidence="3">The sequence shown here is derived from an EMBL/GenBank/DDBJ whole genome shotgun (WGS) entry which is preliminary data.</text>
</comment>
<protein>
    <recommendedName>
        <fullName evidence="5">DUF2134 domain-containing protein</fullName>
    </recommendedName>
</protein>
<sequence length="553" mass="56244">MGLLARLLALGRHEGGNVALLFGLLLPVFVLAAAFAVDEAALYHERRLTQSSVDLAAIAAVANPGGAEAVARTVLADTGRGEGALVVETGHYAADPARAAQDRFVPDALPTNAVRISYEHEGQLHFARPFMAPPRIGAMAVASTSPEIAFSIGSRLARLEGGIANQILSRLLGASVALDAVSYRGLANARVGILPLLDALAIELGIDAGTFNDVLAASADHGQIARALSGLLTGTEASAAQVLALRTGGNGSVPLGRLFALGDLGGLALGMGERPALSAEVGALEVLGAAAMLGTGNRQVEITAPVEVPGLLSLSTRLAIGDPPQGSAWYRIGPAGGVVRTAQVRMRFVARLLGSPVLLGAQVSVPLFLEIASGEARAIDATCPTGPGHRGGAVIAAEPGLARLVLGTVPDEAFGNFASPANPPAATLLHVPIVLSITAEAEARVGNGTPAPLVFSSADIAAGTVRSARTADFTQSLTATLLGSLNPTIRPLGLGIGLSPVSLIRSTLIGLLTPLGREVDRVLLEVLDVLGLSLGEVDVIVHDVRCTTPVLVH</sequence>
<dbReference type="RefSeq" id="WP_127189115.1">
    <property type="nucleotide sequence ID" value="NZ_RZNJ01000004.1"/>
</dbReference>
<dbReference type="InterPro" id="IPR018705">
    <property type="entry name" value="DUF2134_membrane"/>
</dbReference>
<evidence type="ECO:0000313" key="3">
    <source>
        <dbReference type="EMBL" id="RUT30334.1"/>
    </source>
</evidence>
<keyword evidence="4" id="KW-1185">Reference proteome</keyword>